<sequence length="359" mass="40596">MEQEPIQRVINTNELFGNSFINAKVLYLHEFGKLPSTLFIGQLDGSKAFAPLKQLLADHTRHIFQHQWFKRKHKKFQYETAIFLLQNGCIIELDEGWCEILHDGHQASLTEAIVTLLQQFQEKKKKEPLEINLIVRDGSRLLLRSMEIKRNKLNLDLFYEADFKAVDACIRQRLNRKKDKGIVLLHGLPGTGKTSYLRYLVGKIRKRVLFLSPSIAGNLTSPDFIQLLINNPDTVLIIEDAENIIMDRRYSADSSVSNLLNISDGLLADFLNIQLICTFNSALTLIDEALLREGRLIAKYEFGKLGVEKARALARHLGYTQAITEPCTLAEICNFEPVASKRTGASPIGFQLTAAESTA</sequence>
<evidence type="ECO:0000313" key="3">
    <source>
        <dbReference type="Proteomes" id="UP000198757"/>
    </source>
</evidence>
<gene>
    <name evidence="2" type="ORF">SAMN04487894_101619</name>
</gene>
<accession>A0A1G6JRV9</accession>
<proteinExistence type="predicted"/>
<dbReference type="SMART" id="SM00382">
    <property type="entry name" value="AAA"/>
    <property type="match status" value="1"/>
</dbReference>
<dbReference type="GO" id="GO:0016887">
    <property type="term" value="F:ATP hydrolysis activity"/>
    <property type="evidence" value="ECO:0007669"/>
    <property type="project" value="InterPro"/>
</dbReference>
<dbReference type="InterPro" id="IPR003959">
    <property type="entry name" value="ATPase_AAA_core"/>
</dbReference>
<name>A0A1G6JRV9_NIADE</name>
<dbReference type="Pfam" id="PF00004">
    <property type="entry name" value="AAA"/>
    <property type="match status" value="1"/>
</dbReference>
<keyword evidence="3" id="KW-1185">Reference proteome</keyword>
<dbReference type="Gene3D" id="3.40.50.300">
    <property type="entry name" value="P-loop containing nucleotide triphosphate hydrolases"/>
    <property type="match status" value="1"/>
</dbReference>
<dbReference type="OrthoDB" id="9809379at2"/>
<evidence type="ECO:0000259" key="1">
    <source>
        <dbReference type="SMART" id="SM00382"/>
    </source>
</evidence>
<reference evidence="3" key="1">
    <citation type="submission" date="2016-10" db="EMBL/GenBank/DDBJ databases">
        <authorList>
            <person name="Varghese N."/>
            <person name="Submissions S."/>
        </authorList>
    </citation>
    <scope>NUCLEOTIDE SEQUENCE [LARGE SCALE GENOMIC DNA]</scope>
    <source>
        <strain evidence="3">DSM 25811 / CCM 8410 / LMG 26954 / E90</strain>
    </source>
</reference>
<dbReference type="AlphaFoldDB" id="A0A1G6JRV9"/>
<dbReference type="InterPro" id="IPR027417">
    <property type="entry name" value="P-loop_NTPase"/>
</dbReference>
<organism evidence="2 3">
    <name type="scientific">Niabella drilacis (strain DSM 25811 / CCM 8410 / CCUG 62505 / LMG 26954 / E90)</name>
    <dbReference type="NCBI Taxonomy" id="1285928"/>
    <lineage>
        <taxon>Bacteria</taxon>
        <taxon>Pseudomonadati</taxon>
        <taxon>Bacteroidota</taxon>
        <taxon>Chitinophagia</taxon>
        <taxon>Chitinophagales</taxon>
        <taxon>Chitinophagaceae</taxon>
        <taxon>Niabella</taxon>
    </lineage>
</organism>
<dbReference type="STRING" id="1285928.SAMN04487894_101619"/>
<dbReference type="GO" id="GO:0005524">
    <property type="term" value="F:ATP binding"/>
    <property type="evidence" value="ECO:0007669"/>
    <property type="project" value="InterPro"/>
</dbReference>
<dbReference type="Proteomes" id="UP000198757">
    <property type="component" value="Unassembled WGS sequence"/>
</dbReference>
<dbReference type="RefSeq" id="WP_090388531.1">
    <property type="nucleotide sequence ID" value="NZ_FMZO01000001.1"/>
</dbReference>
<protein>
    <submittedName>
        <fullName evidence="2">ATPase family associated with various cellular activities (AAA)</fullName>
    </submittedName>
</protein>
<dbReference type="InterPro" id="IPR003593">
    <property type="entry name" value="AAA+_ATPase"/>
</dbReference>
<dbReference type="EMBL" id="FMZO01000001">
    <property type="protein sequence ID" value="SDC21479.1"/>
    <property type="molecule type" value="Genomic_DNA"/>
</dbReference>
<feature type="domain" description="AAA+ ATPase" evidence="1">
    <location>
        <begin position="179"/>
        <end position="302"/>
    </location>
</feature>
<evidence type="ECO:0000313" key="2">
    <source>
        <dbReference type="EMBL" id="SDC21479.1"/>
    </source>
</evidence>
<dbReference type="SUPFAM" id="SSF52540">
    <property type="entry name" value="P-loop containing nucleoside triphosphate hydrolases"/>
    <property type="match status" value="1"/>
</dbReference>